<feature type="transmembrane region" description="Helical" evidence="1">
    <location>
        <begin position="6"/>
        <end position="23"/>
    </location>
</feature>
<organism evidence="2 3">
    <name type="scientific">Propioniciclava tarda</name>
    <dbReference type="NCBI Taxonomy" id="433330"/>
    <lineage>
        <taxon>Bacteria</taxon>
        <taxon>Bacillati</taxon>
        <taxon>Actinomycetota</taxon>
        <taxon>Actinomycetes</taxon>
        <taxon>Propionibacteriales</taxon>
        <taxon>Propionibacteriaceae</taxon>
        <taxon>Propioniciclava</taxon>
    </lineage>
</organism>
<evidence type="ECO:0000256" key="1">
    <source>
        <dbReference type="SAM" id="Phobius"/>
    </source>
</evidence>
<sequence length="168" mass="17769">MTPLFLWVEFLRGVVLIVLGNALQAVYDQIAVVLVHLGILTWLLALVVAVGGQRPQWAVSGALVGLVALPPLTLRARDLGLPEWPWGIPLDLLVTGRYFRVLGLLVAAMIGLALADYLASGPTTRTLLTGSVAAAAASGASILVGKSLQLGGEWLIRLPRRLVPGTPR</sequence>
<dbReference type="EMBL" id="SDMR01000008">
    <property type="protein sequence ID" value="TBT94884.1"/>
    <property type="molecule type" value="Genomic_DNA"/>
</dbReference>
<dbReference type="AlphaFoldDB" id="A0A4Q9KKL2"/>
<comment type="caution">
    <text evidence="2">The sequence shown here is derived from an EMBL/GenBank/DDBJ whole genome shotgun (WGS) entry which is preliminary data.</text>
</comment>
<evidence type="ECO:0000313" key="3">
    <source>
        <dbReference type="Proteomes" id="UP000291933"/>
    </source>
</evidence>
<keyword evidence="1" id="KW-0472">Membrane</keyword>
<accession>A0A4Q9KKL2</accession>
<protein>
    <submittedName>
        <fullName evidence="2">Uncharacterized protein</fullName>
    </submittedName>
</protein>
<keyword evidence="1" id="KW-1133">Transmembrane helix</keyword>
<reference evidence="2 3" key="1">
    <citation type="submission" date="2019-01" db="EMBL/GenBank/DDBJ databases">
        <title>Lactibacter flavus gen. nov., sp. nov., a novel bacterium of the family Propionibacteriaceae isolated from raw milk and dairy products.</title>
        <authorList>
            <person name="Huptas C."/>
            <person name="Wenning M."/>
            <person name="Breitenwieser F."/>
            <person name="Doll E."/>
            <person name="Von Neubeck M."/>
            <person name="Busse H.-J."/>
            <person name="Scherer S."/>
        </authorList>
    </citation>
    <scope>NUCLEOTIDE SEQUENCE [LARGE SCALE GENOMIC DNA]</scope>
    <source>
        <strain evidence="2 3">DSM 22130</strain>
    </source>
</reference>
<keyword evidence="3" id="KW-1185">Reference proteome</keyword>
<dbReference type="RefSeq" id="WP_131171973.1">
    <property type="nucleotide sequence ID" value="NZ_FXTL01000007.1"/>
</dbReference>
<name>A0A4Q9KKL2_PROTD</name>
<gene>
    <name evidence="2" type="ORF">ET996_07650</name>
</gene>
<keyword evidence="1" id="KW-0812">Transmembrane</keyword>
<feature type="transmembrane region" description="Helical" evidence="1">
    <location>
        <begin position="30"/>
        <end position="51"/>
    </location>
</feature>
<feature type="transmembrane region" description="Helical" evidence="1">
    <location>
        <begin position="97"/>
        <end position="115"/>
    </location>
</feature>
<proteinExistence type="predicted"/>
<evidence type="ECO:0000313" key="2">
    <source>
        <dbReference type="EMBL" id="TBT94884.1"/>
    </source>
</evidence>
<dbReference type="Proteomes" id="UP000291933">
    <property type="component" value="Unassembled WGS sequence"/>
</dbReference>